<evidence type="ECO:0000256" key="4">
    <source>
        <dbReference type="RuleBase" id="RU004504"/>
    </source>
</evidence>
<dbReference type="Proteomes" id="UP000199236">
    <property type="component" value="Unassembled WGS sequence"/>
</dbReference>
<dbReference type="PANTHER" id="PTHR43586:SF24">
    <property type="entry name" value="BLR4730 PROTEIN"/>
    <property type="match status" value="1"/>
</dbReference>
<dbReference type="SUPFAM" id="SSF53383">
    <property type="entry name" value="PLP-dependent transferases"/>
    <property type="match status" value="1"/>
</dbReference>
<dbReference type="EMBL" id="FOVR01000005">
    <property type="protein sequence ID" value="SFO38517.1"/>
    <property type="molecule type" value="Genomic_DNA"/>
</dbReference>
<dbReference type="AlphaFoldDB" id="A0A1I5GRG0"/>
<comment type="cofactor">
    <cofactor evidence="1 4">
        <name>pyridoxal 5'-phosphate</name>
        <dbReference type="ChEBI" id="CHEBI:597326"/>
    </cofactor>
</comment>
<dbReference type="Gene3D" id="3.90.1150.10">
    <property type="entry name" value="Aspartate Aminotransferase, domain 1"/>
    <property type="match status" value="1"/>
</dbReference>
<dbReference type="RefSeq" id="WP_090072447.1">
    <property type="nucleotide sequence ID" value="NZ_FOVR01000005.1"/>
</dbReference>
<gene>
    <name evidence="6" type="ORF">SAMN04488056_105133</name>
</gene>
<evidence type="ECO:0000313" key="6">
    <source>
        <dbReference type="EMBL" id="SFO38517.1"/>
    </source>
</evidence>
<dbReference type="PANTHER" id="PTHR43586">
    <property type="entry name" value="CYSTEINE DESULFURASE"/>
    <property type="match status" value="1"/>
</dbReference>
<protein>
    <submittedName>
        <fullName evidence="6">Selenocysteine lyase/Cysteine desulfurase</fullName>
    </submittedName>
</protein>
<accession>A0A1I5GRG0</accession>
<evidence type="ECO:0000259" key="5">
    <source>
        <dbReference type="Pfam" id="PF00266"/>
    </source>
</evidence>
<keyword evidence="6" id="KW-0456">Lyase</keyword>
<dbReference type="InterPro" id="IPR015421">
    <property type="entry name" value="PyrdxlP-dep_Trfase_major"/>
</dbReference>
<dbReference type="InterPro" id="IPR015422">
    <property type="entry name" value="PyrdxlP-dep_Trfase_small"/>
</dbReference>
<dbReference type="InterPro" id="IPR000192">
    <property type="entry name" value="Aminotrans_V_dom"/>
</dbReference>
<evidence type="ECO:0000256" key="2">
    <source>
        <dbReference type="ARBA" id="ARBA00022898"/>
    </source>
</evidence>
<evidence type="ECO:0000256" key="3">
    <source>
        <dbReference type="RuleBase" id="RU004075"/>
    </source>
</evidence>
<keyword evidence="7" id="KW-1185">Reference proteome</keyword>
<organism evidence="6 7">
    <name type="scientific">Cohaesibacter marisflavi</name>
    <dbReference type="NCBI Taxonomy" id="655353"/>
    <lineage>
        <taxon>Bacteria</taxon>
        <taxon>Pseudomonadati</taxon>
        <taxon>Pseudomonadota</taxon>
        <taxon>Alphaproteobacteria</taxon>
        <taxon>Hyphomicrobiales</taxon>
        <taxon>Cohaesibacteraceae</taxon>
    </lineage>
</organism>
<dbReference type="GO" id="GO:0016829">
    <property type="term" value="F:lyase activity"/>
    <property type="evidence" value="ECO:0007669"/>
    <property type="project" value="UniProtKB-KW"/>
</dbReference>
<dbReference type="Pfam" id="PF00266">
    <property type="entry name" value="Aminotran_5"/>
    <property type="match status" value="1"/>
</dbReference>
<dbReference type="OrthoDB" id="9804366at2"/>
<keyword evidence="2" id="KW-0663">Pyridoxal phosphate</keyword>
<dbReference type="InterPro" id="IPR015424">
    <property type="entry name" value="PyrdxlP-dep_Trfase"/>
</dbReference>
<evidence type="ECO:0000256" key="1">
    <source>
        <dbReference type="ARBA" id="ARBA00001933"/>
    </source>
</evidence>
<dbReference type="STRING" id="655353.SAMN04488056_105133"/>
<sequence length="389" mass="42605">MDIEKIRKETPGLTHGIHLMACGSALAPQPVVDAVMAYLDLETRIGGYEAHAHETAMLDATYNSVARLIGAKPHEIAIMENATAAWCQAFYALPLGAGDRIITCQAEYAANYVAYLHRQKKDGIEIDIVPNDESGALDLVALEKLICEKTALITITWVPTNGGLVNPAAAVGEIAKKHGVPYLLDACQAVGQMPVDVEVLNCDFLSATGRKFLRGPRGTGFLYIREKWLESLEPAVLDHFSAPLVDSSRYAVRDDARRFETWENSYALRAGLKVACDYAMDIGLEAIQQRAWWLADSLRTKLALLPGCSIMDLGAEKCAIISFTIDGLEPQHAVESLRNHGIAIGMTRPGSSLLDAERRNLPVMLRISPHYYNNEADLDACIEALKDLM</sequence>
<reference evidence="6 7" key="1">
    <citation type="submission" date="2016-10" db="EMBL/GenBank/DDBJ databases">
        <authorList>
            <person name="de Groot N.N."/>
        </authorList>
    </citation>
    <scope>NUCLEOTIDE SEQUENCE [LARGE SCALE GENOMIC DNA]</scope>
    <source>
        <strain evidence="6 7">CGMCC 1.9157</strain>
    </source>
</reference>
<name>A0A1I5GRG0_9HYPH</name>
<evidence type="ECO:0000313" key="7">
    <source>
        <dbReference type="Proteomes" id="UP000199236"/>
    </source>
</evidence>
<dbReference type="InterPro" id="IPR020578">
    <property type="entry name" value="Aminotrans_V_PyrdxlP_BS"/>
</dbReference>
<dbReference type="PROSITE" id="PS00595">
    <property type="entry name" value="AA_TRANSFER_CLASS_5"/>
    <property type="match status" value="1"/>
</dbReference>
<comment type="similarity">
    <text evidence="3">Belongs to the class-V pyridoxal-phosphate-dependent aminotransferase family.</text>
</comment>
<proteinExistence type="inferred from homology"/>
<dbReference type="Gene3D" id="3.40.640.10">
    <property type="entry name" value="Type I PLP-dependent aspartate aminotransferase-like (Major domain)"/>
    <property type="match status" value="1"/>
</dbReference>
<feature type="domain" description="Aminotransferase class V" evidence="5">
    <location>
        <begin position="19"/>
        <end position="380"/>
    </location>
</feature>